<comment type="caution">
    <text evidence="8">The sequence shown here is derived from an EMBL/GenBank/DDBJ whole genome shotgun (WGS) entry which is preliminary data.</text>
</comment>
<comment type="subcellular location">
    <subcellularLocation>
        <location evidence="1">Nucleus</location>
    </subcellularLocation>
</comment>
<feature type="domain" description="TF-B3" evidence="7">
    <location>
        <begin position="325"/>
        <end position="419"/>
    </location>
</feature>
<keyword evidence="4" id="KW-0804">Transcription</keyword>
<reference evidence="8 9" key="1">
    <citation type="journal article" date="2020" name="bioRxiv">
        <title>Sequence and annotation of 42 cannabis genomes reveals extensive copy number variation in cannabinoid synthesis and pathogen resistance genes.</title>
        <authorList>
            <person name="Mckernan K.J."/>
            <person name="Helbert Y."/>
            <person name="Kane L.T."/>
            <person name="Ebling H."/>
            <person name="Zhang L."/>
            <person name="Liu B."/>
            <person name="Eaton Z."/>
            <person name="Mclaughlin S."/>
            <person name="Kingan S."/>
            <person name="Baybayan P."/>
            <person name="Concepcion G."/>
            <person name="Jordan M."/>
            <person name="Riva A."/>
            <person name="Barbazuk W."/>
            <person name="Harkins T."/>
        </authorList>
    </citation>
    <scope>NUCLEOTIDE SEQUENCE [LARGE SCALE GENOMIC DNA]</scope>
    <source>
        <strain evidence="9">cv. Jamaican Lion 4</strain>
        <tissue evidence="8">Leaf</tissue>
    </source>
</reference>
<gene>
    <name evidence="8" type="ORF">G4B88_001634</name>
</gene>
<keyword evidence="2" id="KW-0805">Transcription regulation</keyword>
<evidence type="ECO:0000259" key="7">
    <source>
        <dbReference type="PROSITE" id="PS50863"/>
    </source>
</evidence>
<keyword evidence="5" id="KW-0539">Nucleus</keyword>
<feature type="domain" description="TF-B3" evidence="7">
    <location>
        <begin position="515"/>
        <end position="609"/>
    </location>
</feature>
<dbReference type="Gene3D" id="2.40.330.10">
    <property type="entry name" value="DNA-binding pseudobarrel domain"/>
    <property type="match status" value="4"/>
</dbReference>
<dbReference type="SMART" id="SM01019">
    <property type="entry name" value="B3"/>
    <property type="match status" value="3"/>
</dbReference>
<sequence>EEGKDFYLGTAAKLMRKKALPQKFGMLFGDSLASSVSLVLPCGHTWKIGLIKHNDNIILQKDWQKFIQHYGINRQLLIFDYRGNSNFDVFITDDSSCEIDYTHFPFYSDEKKNGKSPVINLTSSSEECSSNSDYKGNSMVSEESEDETTRKMKRRNEGAYNTYRDTKAYKQASQFYTNNPSFKRIIRANNNRQYNLRLPDSFVTNHVGSKTQMVSLKVGSRKWNVKLLKCKASFFFTKGWAAFLEANSLNTGDACVFEFQPREPTSLKEAGPAGKALAAAAVPDLAGSGSTLLGEVPFRILSRLTIGEGVDSDPKEARQRDMASFKFVRVVGSEHSKIQLVLPVKFVELYRDSLASCASLILPCGHTWKIGLVRRDNKIFLQKKWPKFVQHYGIITNRYLLIFDYRGNSKFDVSITDESSCEIDYSHFPFHSDGKKNGKAPVICLASSEELSSYSDSDLDSNSACKGKSKISEEIEDDTPKKMKQRKKRYEGPYNMYKDTNAYKEASKVYSRNPLFKRIIRVKGKRRYNLRLPDSFVESHLGSKTQFISLKVGTKKWDVKLLNCKSGFFFSKGWAAFLDANSVNTGDACVFEFLSRKPALLKVSIIKSIVSSY</sequence>
<feature type="region of interest" description="Disordered" evidence="6">
    <location>
        <begin position="122"/>
        <end position="152"/>
    </location>
</feature>
<dbReference type="CDD" id="cd10017">
    <property type="entry name" value="B3_DNA"/>
    <property type="match status" value="3"/>
</dbReference>
<accession>A0A7J6I458</accession>
<dbReference type="InterPro" id="IPR050655">
    <property type="entry name" value="Plant_B3_domain"/>
</dbReference>
<dbReference type="GO" id="GO:0005634">
    <property type="term" value="C:nucleus"/>
    <property type="evidence" value="ECO:0007669"/>
    <property type="project" value="UniProtKB-SubCell"/>
</dbReference>
<dbReference type="SUPFAM" id="SSF101936">
    <property type="entry name" value="DNA-binding pseudobarrel domain"/>
    <property type="match status" value="4"/>
</dbReference>
<proteinExistence type="predicted"/>
<evidence type="ECO:0000256" key="3">
    <source>
        <dbReference type="ARBA" id="ARBA00023125"/>
    </source>
</evidence>
<dbReference type="InterPro" id="IPR015300">
    <property type="entry name" value="DNA-bd_pseudobarrel_sf"/>
</dbReference>
<evidence type="ECO:0000313" key="8">
    <source>
        <dbReference type="EMBL" id="KAF4401440.1"/>
    </source>
</evidence>
<evidence type="ECO:0000256" key="1">
    <source>
        <dbReference type="ARBA" id="ARBA00004123"/>
    </source>
</evidence>
<feature type="compositionally biased region" description="Low complexity" evidence="6">
    <location>
        <begin position="123"/>
        <end position="132"/>
    </location>
</feature>
<dbReference type="Pfam" id="PF02362">
    <property type="entry name" value="B3"/>
    <property type="match status" value="2"/>
</dbReference>
<dbReference type="AlphaFoldDB" id="A0A7J6I458"/>
<dbReference type="EMBL" id="JAATIQ010000012">
    <property type="protein sequence ID" value="KAF4401440.1"/>
    <property type="molecule type" value="Genomic_DNA"/>
</dbReference>
<feature type="domain" description="TF-B3" evidence="7">
    <location>
        <begin position="181"/>
        <end position="273"/>
    </location>
</feature>
<keyword evidence="3" id="KW-0238">DNA-binding</keyword>
<evidence type="ECO:0000256" key="6">
    <source>
        <dbReference type="SAM" id="MobiDB-lite"/>
    </source>
</evidence>
<organism evidence="8 9">
    <name type="scientific">Cannabis sativa</name>
    <name type="common">Hemp</name>
    <name type="synonym">Marijuana</name>
    <dbReference type="NCBI Taxonomy" id="3483"/>
    <lineage>
        <taxon>Eukaryota</taxon>
        <taxon>Viridiplantae</taxon>
        <taxon>Streptophyta</taxon>
        <taxon>Embryophyta</taxon>
        <taxon>Tracheophyta</taxon>
        <taxon>Spermatophyta</taxon>
        <taxon>Magnoliopsida</taxon>
        <taxon>eudicotyledons</taxon>
        <taxon>Gunneridae</taxon>
        <taxon>Pentapetalae</taxon>
        <taxon>rosids</taxon>
        <taxon>fabids</taxon>
        <taxon>Rosales</taxon>
        <taxon>Cannabaceae</taxon>
        <taxon>Cannabis</taxon>
    </lineage>
</organism>
<dbReference type="PANTHER" id="PTHR31920">
    <property type="entry name" value="B3 DOMAIN-CONTAINING"/>
    <property type="match status" value="1"/>
</dbReference>
<dbReference type="InterPro" id="IPR003340">
    <property type="entry name" value="B3_DNA-bd"/>
</dbReference>
<protein>
    <recommendedName>
        <fullName evidence="7">TF-B3 domain-containing protein</fullName>
    </recommendedName>
</protein>
<evidence type="ECO:0000256" key="2">
    <source>
        <dbReference type="ARBA" id="ARBA00023015"/>
    </source>
</evidence>
<dbReference type="PANTHER" id="PTHR31920:SF37">
    <property type="entry name" value="B3 DOMAIN-CONTAINING TRANSCRIPTION FACTOR VRN1"/>
    <property type="match status" value="1"/>
</dbReference>
<dbReference type="GO" id="GO:0003677">
    <property type="term" value="F:DNA binding"/>
    <property type="evidence" value="ECO:0007669"/>
    <property type="project" value="UniProtKB-KW"/>
</dbReference>
<evidence type="ECO:0000256" key="5">
    <source>
        <dbReference type="ARBA" id="ARBA00023242"/>
    </source>
</evidence>
<dbReference type="PROSITE" id="PS50863">
    <property type="entry name" value="B3"/>
    <property type="match status" value="3"/>
</dbReference>
<feature type="non-terminal residue" evidence="8">
    <location>
        <position position="1"/>
    </location>
</feature>
<evidence type="ECO:0000256" key="4">
    <source>
        <dbReference type="ARBA" id="ARBA00023163"/>
    </source>
</evidence>
<dbReference type="Proteomes" id="UP000583929">
    <property type="component" value="Unassembled WGS sequence"/>
</dbReference>
<name>A0A7J6I458_CANSA</name>
<keyword evidence="9" id="KW-1185">Reference proteome</keyword>
<evidence type="ECO:0000313" key="9">
    <source>
        <dbReference type="Proteomes" id="UP000583929"/>
    </source>
</evidence>